<protein>
    <submittedName>
        <fullName evidence="1">Uncharacterized protein</fullName>
    </submittedName>
</protein>
<dbReference type="AlphaFoldDB" id="A0A2P2MZU3"/>
<dbReference type="EMBL" id="GGEC01055271">
    <property type="protein sequence ID" value="MBX35755.1"/>
    <property type="molecule type" value="Transcribed_RNA"/>
</dbReference>
<reference evidence="1" key="1">
    <citation type="submission" date="2018-02" db="EMBL/GenBank/DDBJ databases">
        <title>Rhizophora mucronata_Transcriptome.</title>
        <authorList>
            <person name="Meera S.P."/>
            <person name="Sreeshan A."/>
            <person name="Augustine A."/>
        </authorList>
    </citation>
    <scope>NUCLEOTIDE SEQUENCE</scope>
    <source>
        <tissue evidence="1">Leaf</tissue>
    </source>
</reference>
<organism evidence="1">
    <name type="scientific">Rhizophora mucronata</name>
    <name type="common">Asiatic mangrove</name>
    <dbReference type="NCBI Taxonomy" id="61149"/>
    <lineage>
        <taxon>Eukaryota</taxon>
        <taxon>Viridiplantae</taxon>
        <taxon>Streptophyta</taxon>
        <taxon>Embryophyta</taxon>
        <taxon>Tracheophyta</taxon>
        <taxon>Spermatophyta</taxon>
        <taxon>Magnoliopsida</taxon>
        <taxon>eudicotyledons</taxon>
        <taxon>Gunneridae</taxon>
        <taxon>Pentapetalae</taxon>
        <taxon>rosids</taxon>
        <taxon>fabids</taxon>
        <taxon>Malpighiales</taxon>
        <taxon>Rhizophoraceae</taxon>
        <taxon>Rhizophora</taxon>
    </lineage>
</organism>
<evidence type="ECO:0000313" key="1">
    <source>
        <dbReference type="EMBL" id="MBX35755.1"/>
    </source>
</evidence>
<name>A0A2P2MZU3_RHIMU</name>
<accession>A0A2P2MZU3</accession>
<sequence>MVRHGQETNQFICYCVLNILQINA</sequence>
<proteinExistence type="predicted"/>